<dbReference type="OrthoDB" id="24895at2157"/>
<reference evidence="2 3" key="1">
    <citation type="journal article" date="2010" name="Stand. Genomic Sci.">
        <title>Complete genome sequence of Vulcanisaeta distributa type strain (IC-017).</title>
        <authorList>
            <person name="Mavromatis K."/>
            <person name="Sikorski J."/>
            <person name="Pabst E."/>
            <person name="Teshima H."/>
            <person name="Lapidus A."/>
            <person name="Lucas S."/>
            <person name="Nolan M."/>
            <person name="Glavina Del Rio T."/>
            <person name="Cheng J.F."/>
            <person name="Bruce D."/>
            <person name="Goodwin L."/>
            <person name="Pitluck S."/>
            <person name="Liolios K."/>
            <person name="Ivanova N."/>
            <person name="Mikhailova N."/>
            <person name="Pati A."/>
            <person name="Chen A."/>
            <person name="Palaniappan K."/>
            <person name="Land M."/>
            <person name="Hauser L."/>
            <person name="Chang Y.J."/>
            <person name="Jeffries C.D."/>
            <person name="Rohde M."/>
            <person name="Spring S."/>
            <person name="Goker M."/>
            <person name="Wirth R."/>
            <person name="Woyke T."/>
            <person name="Bristow J."/>
            <person name="Eisen J.A."/>
            <person name="Markowitz V."/>
            <person name="Hugenholtz P."/>
            <person name="Klenk H.P."/>
            <person name="Kyrpides N.C."/>
        </authorList>
    </citation>
    <scope>NUCLEOTIDE SEQUENCE [LARGE SCALE GENOMIC DNA]</scope>
    <source>
        <strain evidence="3">DSM 14429 / JCM 11212 / NBRC 100878 / IC-017</strain>
    </source>
</reference>
<dbReference type="KEGG" id="vdi:Vdis_1863"/>
<dbReference type="SMART" id="SM00651">
    <property type="entry name" value="Sm"/>
    <property type="match status" value="1"/>
</dbReference>
<sequence>MSLLADAARRFNAELLNMVNKEVRVTTSTGTTYQGMLVGIDSSLNIMLVDAVNNKNERFSRVLIMSHAIVDIVLVQEFVDLREFARYIDKYFPGMVKYIEEANVVQVGNVKVTTAGVEGSGPLAKRVKELFDEFMSKRRA</sequence>
<dbReference type="EMBL" id="CP002100">
    <property type="protein sequence ID" value="ADN51235.1"/>
    <property type="molecule type" value="Genomic_DNA"/>
</dbReference>
<evidence type="ECO:0000259" key="1">
    <source>
        <dbReference type="PROSITE" id="PS52002"/>
    </source>
</evidence>
<organism evidence="2 3">
    <name type="scientific">Vulcanisaeta distributa (strain DSM 14429 / JCM 11212 / NBRC 100878 / IC-017)</name>
    <dbReference type="NCBI Taxonomy" id="572478"/>
    <lineage>
        <taxon>Archaea</taxon>
        <taxon>Thermoproteota</taxon>
        <taxon>Thermoprotei</taxon>
        <taxon>Thermoproteales</taxon>
        <taxon>Thermoproteaceae</taxon>
        <taxon>Vulcanisaeta</taxon>
    </lineage>
</organism>
<evidence type="ECO:0000313" key="2">
    <source>
        <dbReference type="EMBL" id="ADN51235.1"/>
    </source>
</evidence>
<reference evidence="3" key="2">
    <citation type="journal article" date="2010" name="Stand. Genomic Sci.">
        <title>Complete genome sequence of Vulcanisaeta distributa type strain (IC-017T).</title>
        <authorList>
            <person name="Mavromatis K."/>
            <person name="Sikorski J."/>
            <person name="Pabst E."/>
            <person name="Teshima H."/>
            <person name="Lapidus A."/>
            <person name="Lucas S."/>
            <person name="Nolan M."/>
            <person name="Glavina Del Rio T."/>
            <person name="Cheng J."/>
            <person name="Bruce D."/>
            <person name="Goodwin L."/>
            <person name="Pitluck S."/>
            <person name="Liolios K."/>
            <person name="Ivanova N."/>
            <person name="Mikhailova N."/>
            <person name="Pati A."/>
            <person name="Chen A."/>
            <person name="Palaniappan K."/>
            <person name="Land M."/>
            <person name="Hauser L."/>
            <person name="Chang Y."/>
            <person name="Jeffries C."/>
            <person name="Rohde M."/>
            <person name="Spring S."/>
            <person name="Goker M."/>
            <person name="Wirth R."/>
            <person name="Woyke T."/>
            <person name="Bristow J."/>
            <person name="Eisen J."/>
            <person name="Markowitz V."/>
            <person name="Hugenholtz P."/>
            <person name="Klenk H."/>
            <person name="Kyrpides N."/>
        </authorList>
    </citation>
    <scope>NUCLEOTIDE SEQUENCE [LARGE SCALE GENOMIC DNA]</scope>
    <source>
        <strain evidence="3">DSM 14429 / JCM 11212 / NBRC 100878 / IC-017</strain>
    </source>
</reference>
<dbReference type="AlphaFoldDB" id="E1QV44"/>
<dbReference type="PROSITE" id="PS52002">
    <property type="entry name" value="SM"/>
    <property type="match status" value="1"/>
</dbReference>
<dbReference type="InterPro" id="IPR028277">
    <property type="entry name" value="Lsm_C"/>
</dbReference>
<dbReference type="GeneID" id="9752809"/>
<keyword evidence="3" id="KW-1185">Reference proteome</keyword>
<dbReference type="SUPFAM" id="SSF50182">
    <property type="entry name" value="Sm-like ribonucleoproteins"/>
    <property type="match status" value="1"/>
</dbReference>
<dbReference type="Pfam" id="PF01423">
    <property type="entry name" value="LSM"/>
    <property type="match status" value="1"/>
</dbReference>
<dbReference type="Pfam" id="PF14894">
    <property type="entry name" value="Lsm_C"/>
    <property type="match status" value="1"/>
</dbReference>
<proteinExistence type="predicted"/>
<dbReference type="GO" id="GO:1990904">
    <property type="term" value="C:ribonucleoprotein complex"/>
    <property type="evidence" value="ECO:0007669"/>
    <property type="project" value="UniProtKB-KW"/>
</dbReference>
<dbReference type="Gene3D" id="2.30.30.100">
    <property type="match status" value="1"/>
</dbReference>
<dbReference type="InterPro" id="IPR001163">
    <property type="entry name" value="Sm_dom_euk/arc"/>
</dbReference>
<dbReference type="InterPro" id="IPR047575">
    <property type="entry name" value="Sm"/>
</dbReference>
<dbReference type="RefSeq" id="WP_013336960.1">
    <property type="nucleotide sequence ID" value="NC_014537.1"/>
</dbReference>
<dbReference type="Gene3D" id="3.30.310.60">
    <property type="entry name" value="Like-Sm ribonucleoprotein, C-terminal domain"/>
    <property type="match status" value="1"/>
</dbReference>
<dbReference type="HOGENOM" id="CLU_145829_0_0_2"/>
<name>E1QV44_VULDI</name>
<evidence type="ECO:0000313" key="3">
    <source>
        <dbReference type="Proteomes" id="UP000006681"/>
    </source>
</evidence>
<dbReference type="CDD" id="cd11679">
    <property type="entry name" value="archaeal_Sm_like"/>
    <property type="match status" value="1"/>
</dbReference>
<dbReference type="STRING" id="572478.Vdis_1863"/>
<dbReference type="eggNOG" id="arCOG00999">
    <property type="taxonomic scope" value="Archaea"/>
</dbReference>
<gene>
    <name evidence="2" type="ordered locus">Vdis_1863</name>
</gene>
<feature type="domain" description="Sm" evidence="1">
    <location>
        <begin position="10"/>
        <end position="78"/>
    </location>
</feature>
<keyword evidence="2" id="KW-0687">Ribonucleoprotein</keyword>
<dbReference type="GO" id="GO:0003723">
    <property type="term" value="F:RNA binding"/>
    <property type="evidence" value="ECO:0007669"/>
    <property type="project" value="InterPro"/>
</dbReference>
<protein>
    <submittedName>
        <fullName evidence="2">Like-Sm ribonucleoprotein core</fullName>
    </submittedName>
</protein>
<accession>E1QV44</accession>
<dbReference type="InterPro" id="IPR037156">
    <property type="entry name" value="Lsm_C_sf"/>
</dbReference>
<dbReference type="Proteomes" id="UP000006681">
    <property type="component" value="Chromosome"/>
</dbReference>
<dbReference type="InterPro" id="IPR010920">
    <property type="entry name" value="LSM_dom_sf"/>
</dbReference>